<comment type="function">
    <text evidence="9">As part of the replication protein A (RPA/RP-A), a single-stranded DNA-binding heterotrimeric complex, may play an essential role in DNA replication, recombination and repair. Binds and stabilizes single-stranded DNA intermediates, preventing complementary DNA reannealing and recruiting different proteins involved in DNA metabolism.</text>
</comment>
<keyword evidence="15" id="KW-1185">Reference proteome</keyword>
<feature type="domain" description="OB" evidence="11">
    <location>
        <begin position="219"/>
        <end position="287"/>
    </location>
</feature>
<reference evidence="15" key="1">
    <citation type="submission" date="2023-07" db="EMBL/GenBank/DDBJ databases">
        <title>A draft genome of Kazachstania heterogenica Y-27499.</title>
        <authorList>
            <person name="Donic C."/>
            <person name="Kralova J.S."/>
            <person name="Fidel L."/>
            <person name="Ben-Dor S."/>
            <person name="Jung S."/>
        </authorList>
    </citation>
    <scope>NUCLEOTIDE SEQUENCE [LARGE SCALE GENOMIC DNA]</scope>
    <source>
        <strain evidence="15">Y27499</strain>
    </source>
</reference>
<sequence length="641" mass="72121">MSASDVNPGDILRLFTDQEKYMQAAKGVYQVLNTRKFDPNTKSRKNIIILTDGKYHVKALLRNTAADKFQTSDLQKGDIIQVLDGEPHVILEKKKFVFLVDDFTVLQRNAKFSEEESIFLDKYLYDQMDRLIPELKGGNTTSSTTVQPPATTTSATTTPATSGISNQDFQSNLASSTMMSNSNIDSTNRYHGGTSNTSGSQKSRPIFAIEQLSPYQNVWTIKARVSYKGDIKTWHNQRGEGKLFNVNFLDTSGEIRATAFNDNAVKFNEILQEGKVYYVSKARLQPAKPQFTNLSHPYELAMDKDTIIEECSDETNVPRTHFDFIKLNTIENQEANSTVDVLGIIQTVNPHFELTSKTGKKFDRRDITIVDDSNYSVSVGLWNQLALDFNLPEGSVVAIKGVRISDFGGKSLTMGFNSTLIPNPEIPEAYELKGWYDSKGHSSNFTSLKQEIGTANSGNAAKFISQRITIAKAFADNLGRSEKGDYFSIKAVVSFLKADNFAYPACSNENCNKKVVQQTDGTWRCERCEVNHPEPQWRYMLTISVMDETGQIWLSLFNDQAEQLLGIDAGKLTDLKENDPDSFTSITQNVQMAEYDFRIRAREDNYNDQSRIRYTVANLHKLNFKAEADYLASELSKTLLN</sequence>
<dbReference type="GO" id="GO:0003697">
    <property type="term" value="F:single-stranded DNA binding"/>
    <property type="evidence" value="ECO:0007669"/>
    <property type="project" value="UniProtKB-ARBA"/>
</dbReference>
<dbReference type="Pfam" id="PF16900">
    <property type="entry name" value="REPA_OB_2"/>
    <property type="match status" value="1"/>
</dbReference>
<evidence type="ECO:0000259" key="12">
    <source>
        <dbReference type="Pfam" id="PF08646"/>
    </source>
</evidence>
<keyword evidence="8 9" id="KW-0539">Nucleus</keyword>
<evidence type="ECO:0000313" key="14">
    <source>
        <dbReference type="EMBL" id="KAK5781628.1"/>
    </source>
</evidence>
<dbReference type="GO" id="GO:0006281">
    <property type="term" value="P:DNA repair"/>
    <property type="evidence" value="ECO:0007669"/>
    <property type="project" value="InterPro"/>
</dbReference>
<dbReference type="NCBIfam" id="TIGR00617">
    <property type="entry name" value="rpa1"/>
    <property type="match status" value="1"/>
</dbReference>
<dbReference type="Pfam" id="PF08646">
    <property type="entry name" value="Rep_fac-A_C"/>
    <property type="match status" value="1"/>
</dbReference>
<dbReference type="InterPro" id="IPR012340">
    <property type="entry name" value="NA-bd_OB-fold"/>
</dbReference>
<dbReference type="EMBL" id="JAWIZZ010000031">
    <property type="protein sequence ID" value="KAK5781628.1"/>
    <property type="molecule type" value="Genomic_DNA"/>
</dbReference>
<dbReference type="FunFam" id="2.40.50.140:FF:000090">
    <property type="entry name" value="Replication protein A subunit"/>
    <property type="match status" value="1"/>
</dbReference>
<dbReference type="FunFam" id="2.40.50.140:FF:000041">
    <property type="entry name" value="Replication protein A subunit"/>
    <property type="match status" value="1"/>
</dbReference>
<dbReference type="InterPro" id="IPR031657">
    <property type="entry name" value="REPA_OB_2"/>
</dbReference>
<evidence type="ECO:0000256" key="8">
    <source>
        <dbReference type="ARBA" id="ARBA00023242"/>
    </source>
</evidence>
<dbReference type="GO" id="GO:0000781">
    <property type="term" value="C:chromosome, telomeric region"/>
    <property type="evidence" value="ECO:0007669"/>
    <property type="project" value="UniProtKB-ARBA"/>
</dbReference>
<dbReference type="GO" id="GO:0006310">
    <property type="term" value="P:DNA recombination"/>
    <property type="evidence" value="ECO:0007669"/>
    <property type="project" value="InterPro"/>
</dbReference>
<dbReference type="CDD" id="cd04474">
    <property type="entry name" value="RPA1_DBD_A"/>
    <property type="match status" value="1"/>
</dbReference>
<dbReference type="InterPro" id="IPR004365">
    <property type="entry name" value="NA-bd_OB_tRNA"/>
</dbReference>
<keyword evidence="3 9" id="KW-0235">DNA replication</keyword>
<dbReference type="GO" id="GO:0006260">
    <property type="term" value="P:DNA replication"/>
    <property type="evidence" value="ECO:0007669"/>
    <property type="project" value="UniProtKB-KW"/>
</dbReference>
<accession>A0AAN7WIX1</accession>
<feature type="region of interest" description="Disordered" evidence="10">
    <location>
        <begin position="178"/>
        <end position="202"/>
    </location>
</feature>
<keyword evidence="5 9" id="KW-0863">Zinc-finger</keyword>
<evidence type="ECO:0000256" key="6">
    <source>
        <dbReference type="ARBA" id="ARBA00022833"/>
    </source>
</evidence>
<dbReference type="PANTHER" id="PTHR47165">
    <property type="entry name" value="OS03G0429900 PROTEIN"/>
    <property type="match status" value="1"/>
</dbReference>
<dbReference type="GO" id="GO:0008270">
    <property type="term" value="F:zinc ion binding"/>
    <property type="evidence" value="ECO:0007669"/>
    <property type="project" value="UniProtKB-KW"/>
</dbReference>
<protein>
    <recommendedName>
        <fullName evidence="9">Replication protein A subunit</fullName>
    </recommendedName>
</protein>
<keyword evidence="6 9" id="KW-0862">Zinc</keyword>
<keyword evidence="7 9" id="KW-0238">DNA-binding</keyword>
<evidence type="ECO:0000259" key="13">
    <source>
        <dbReference type="Pfam" id="PF16900"/>
    </source>
</evidence>
<keyword evidence="4 9" id="KW-0479">Metal-binding</keyword>
<evidence type="ECO:0000256" key="2">
    <source>
        <dbReference type="ARBA" id="ARBA00005690"/>
    </source>
</evidence>
<feature type="region of interest" description="Disordered" evidence="10">
    <location>
        <begin position="135"/>
        <end position="166"/>
    </location>
</feature>
<evidence type="ECO:0000256" key="7">
    <source>
        <dbReference type="ARBA" id="ARBA00023125"/>
    </source>
</evidence>
<name>A0AAN7WIX1_9SACH</name>
<dbReference type="GO" id="GO:0007004">
    <property type="term" value="P:telomere maintenance via telomerase"/>
    <property type="evidence" value="ECO:0007669"/>
    <property type="project" value="UniProtKB-ARBA"/>
</dbReference>
<comment type="caution">
    <text evidence="14">The sequence shown here is derived from an EMBL/GenBank/DDBJ whole genome shotgun (WGS) entry which is preliminary data.</text>
</comment>
<dbReference type="Pfam" id="PF01336">
    <property type="entry name" value="tRNA_anti-codon"/>
    <property type="match status" value="1"/>
</dbReference>
<proteinExistence type="inferred from homology"/>
<dbReference type="Gene3D" id="2.40.50.140">
    <property type="entry name" value="Nucleic acid-binding proteins"/>
    <property type="match status" value="4"/>
</dbReference>
<evidence type="ECO:0000313" key="15">
    <source>
        <dbReference type="Proteomes" id="UP001306508"/>
    </source>
</evidence>
<comment type="subunit">
    <text evidence="9">Component of the heterotrimeric canonical replication protein A complex (RPA).</text>
</comment>
<dbReference type="FunFam" id="2.40.50.140:FF:000064">
    <property type="entry name" value="Replication protein A subunit"/>
    <property type="match status" value="1"/>
</dbReference>
<evidence type="ECO:0000256" key="4">
    <source>
        <dbReference type="ARBA" id="ARBA00022723"/>
    </source>
</evidence>
<comment type="subcellular location">
    <subcellularLocation>
        <location evidence="1 9">Nucleus</location>
    </subcellularLocation>
</comment>
<dbReference type="Proteomes" id="UP001306508">
    <property type="component" value="Unassembled WGS sequence"/>
</dbReference>
<dbReference type="InterPro" id="IPR013955">
    <property type="entry name" value="Rep_factor-A_C"/>
</dbReference>
<feature type="compositionally biased region" description="Low complexity" evidence="10">
    <location>
        <begin position="140"/>
        <end position="162"/>
    </location>
</feature>
<evidence type="ECO:0000259" key="11">
    <source>
        <dbReference type="Pfam" id="PF01336"/>
    </source>
</evidence>
<feature type="domain" description="Replication factor A C-terminal" evidence="12">
    <location>
        <begin position="486"/>
        <end position="631"/>
    </location>
</feature>
<evidence type="ECO:0000256" key="3">
    <source>
        <dbReference type="ARBA" id="ARBA00022705"/>
    </source>
</evidence>
<evidence type="ECO:0000256" key="10">
    <source>
        <dbReference type="SAM" id="MobiDB-lite"/>
    </source>
</evidence>
<gene>
    <name evidence="14" type="ORF">RI543_000810</name>
</gene>
<dbReference type="SUPFAM" id="SSF50249">
    <property type="entry name" value="Nucleic acid-binding proteins"/>
    <property type="match status" value="4"/>
</dbReference>
<dbReference type="GO" id="GO:0005662">
    <property type="term" value="C:DNA replication factor A complex"/>
    <property type="evidence" value="ECO:0007669"/>
    <property type="project" value="UniProtKB-ARBA"/>
</dbReference>
<organism evidence="14 15">
    <name type="scientific">Arxiozyma heterogenica</name>
    <dbReference type="NCBI Taxonomy" id="278026"/>
    <lineage>
        <taxon>Eukaryota</taxon>
        <taxon>Fungi</taxon>
        <taxon>Dikarya</taxon>
        <taxon>Ascomycota</taxon>
        <taxon>Saccharomycotina</taxon>
        <taxon>Saccharomycetes</taxon>
        <taxon>Saccharomycetales</taxon>
        <taxon>Saccharomycetaceae</taxon>
        <taxon>Arxiozyma</taxon>
    </lineage>
</organism>
<dbReference type="AlphaFoldDB" id="A0AAN7WIX1"/>
<feature type="domain" description="Replication protein A OB" evidence="13">
    <location>
        <begin position="327"/>
        <end position="422"/>
    </location>
</feature>
<evidence type="ECO:0000256" key="9">
    <source>
        <dbReference type="RuleBase" id="RU364130"/>
    </source>
</evidence>
<dbReference type="CDD" id="cd04476">
    <property type="entry name" value="RPA1_DBD_C"/>
    <property type="match status" value="1"/>
</dbReference>
<dbReference type="CDD" id="cd04475">
    <property type="entry name" value="RPA1_DBD_B"/>
    <property type="match status" value="1"/>
</dbReference>
<dbReference type="PANTHER" id="PTHR47165:SF4">
    <property type="entry name" value="OS03G0429900 PROTEIN"/>
    <property type="match status" value="1"/>
</dbReference>
<comment type="similarity">
    <text evidence="2 9">Belongs to the replication factor A protein 1 family.</text>
</comment>
<dbReference type="InterPro" id="IPR047192">
    <property type="entry name" value="Euk_RPA1_DBD_C"/>
</dbReference>
<evidence type="ECO:0000256" key="5">
    <source>
        <dbReference type="ARBA" id="ARBA00022771"/>
    </source>
</evidence>
<dbReference type="InterPro" id="IPR004591">
    <property type="entry name" value="Rfa1"/>
</dbReference>
<evidence type="ECO:0000256" key="1">
    <source>
        <dbReference type="ARBA" id="ARBA00004123"/>
    </source>
</evidence>